<sequence>MADRLTQLQDQVNKLAECFCDSIGVIQQTAHPNNQQQQQQPPQQQTNENNKPIDPNNPPDPQQPSQPEENYSQFFASMIARTVKDIDHLIDALPSEKSTTELQMKSLKQLENENEVAYEELQKAVAEGESLLEEIRSASSQIANNLLSSRTSGKISDS</sequence>
<comment type="subunit">
    <text evidence="6">Component of the Mediator complex.</text>
</comment>
<evidence type="ECO:0000256" key="6">
    <source>
        <dbReference type="RuleBase" id="RU366036"/>
    </source>
</evidence>
<feature type="compositionally biased region" description="Low complexity" evidence="8">
    <location>
        <begin position="29"/>
        <end position="54"/>
    </location>
</feature>
<keyword evidence="2 6" id="KW-0805">Transcription regulation</keyword>
<evidence type="ECO:0000256" key="1">
    <source>
        <dbReference type="ARBA" id="ARBA00004123"/>
    </source>
</evidence>
<dbReference type="InterPro" id="IPR037212">
    <property type="entry name" value="Med7/Med21-like"/>
</dbReference>
<evidence type="ECO:0000256" key="2">
    <source>
        <dbReference type="ARBA" id="ARBA00023015"/>
    </source>
</evidence>
<feature type="coiled-coil region" evidence="7">
    <location>
        <begin position="104"/>
        <end position="138"/>
    </location>
</feature>
<dbReference type="PANTHER" id="PTHR13381:SF0">
    <property type="entry name" value="MEDIATOR OF RNA POLYMERASE II TRANSCRIPTION SUBUNIT 21"/>
    <property type="match status" value="1"/>
</dbReference>
<keyword evidence="3 6" id="KW-0010">Activator</keyword>
<dbReference type="GO" id="GO:0003712">
    <property type="term" value="F:transcription coregulator activity"/>
    <property type="evidence" value="ECO:0007669"/>
    <property type="project" value="TreeGrafter"/>
</dbReference>
<evidence type="ECO:0000256" key="8">
    <source>
        <dbReference type="SAM" id="MobiDB-lite"/>
    </source>
</evidence>
<evidence type="ECO:0000256" key="5">
    <source>
        <dbReference type="ARBA" id="ARBA00023242"/>
    </source>
</evidence>
<dbReference type="OrthoDB" id="526653at2759"/>
<dbReference type="InterPro" id="IPR021384">
    <property type="entry name" value="Mediator_Med21"/>
</dbReference>
<keyword evidence="5 6" id="KW-0539">Nucleus</keyword>
<proteinExistence type="inferred from homology"/>
<keyword evidence="7" id="KW-0175">Coiled coil</keyword>
<evidence type="ECO:0000256" key="3">
    <source>
        <dbReference type="ARBA" id="ARBA00023159"/>
    </source>
</evidence>
<evidence type="ECO:0000256" key="4">
    <source>
        <dbReference type="ARBA" id="ARBA00023163"/>
    </source>
</evidence>
<reference evidence="9" key="1">
    <citation type="submission" date="2021-01" db="UniProtKB">
        <authorList>
            <consortium name="EnsemblMetazoa"/>
        </authorList>
    </citation>
    <scope>IDENTIFICATION</scope>
</reference>
<dbReference type="Gene3D" id="6.10.280.10">
    <property type="entry name" value="Mediator complex, subunit Med21"/>
    <property type="match status" value="1"/>
</dbReference>
<dbReference type="EnsemblMetazoa" id="CLYHEMT006885.1">
    <property type="protein sequence ID" value="CLYHEMP006885.1"/>
    <property type="gene ID" value="CLYHEMG006885"/>
</dbReference>
<evidence type="ECO:0000313" key="10">
    <source>
        <dbReference type="Proteomes" id="UP000594262"/>
    </source>
</evidence>
<dbReference type="GO" id="GO:0016592">
    <property type="term" value="C:mediator complex"/>
    <property type="evidence" value="ECO:0007669"/>
    <property type="project" value="UniProtKB-UniRule"/>
</dbReference>
<comment type="function">
    <text evidence="6">Component of the Mediator complex, a coactivator involved in the regulated transcription of nearly all RNA polymerase II-dependent genes. Mediator functions as a bridge to convey information from gene-specific regulatory proteins to the basal RNA polymerase II transcription machinery. Mediator is recruited to promoters by direct interactions with regulatory proteins and serves as a scaffold for the assembly of a functional preinitiation complex with RNA polymerase II and the general transcription factors.</text>
</comment>
<comment type="similarity">
    <text evidence="6">Belongs to the Mediator complex subunit 21 family.</text>
</comment>
<evidence type="ECO:0000256" key="7">
    <source>
        <dbReference type="SAM" id="Coils"/>
    </source>
</evidence>
<feature type="region of interest" description="Disordered" evidence="8">
    <location>
        <begin position="29"/>
        <end position="72"/>
    </location>
</feature>
<comment type="subcellular location">
    <subcellularLocation>
        <location evidence="1 6">Nucleus</location>
    </subcellularLocation>
</comment>
<dbReference type="RefSeq" id="XP_066924818.1">
    <property type="nucleotide sequence ID" value="XM_067068717.1"/>
</dbReference>
<organism evidence="9 10">
    <name type="scientific">Clytia hemisphaerica</name>
    <dbReference type="NCBI Taxonomy" id="252671"/>
    <lineage>
        <taxon>Eukaryota</taxon>
        <taxon>Metazoa</taxon>
        <taxon>Cnidaria</taxon>
        <taxon>Hydrozoa</taxon>
        <taxon>Hydroidolina</taxon>
        <taxon>Leptothecata</taxon>
        <taxon>Obeliida</taxon>
        <taxon>Clytiidae</taxon>
        <taxon>Clytia</taxon>
    </lineage>
</organism>
<dbReference type="AlphaFoldDB" id="A0A7M5UZQ7"/>
<dbReference type="PANTHER" id="PTHR13381">
    <property type="entry name" value="RNA POLYMERASE II HOLOENZYME COMPONENT SRB7"/>
    <property type="match status" value="1"/>
</dbReference>
<dbReference type="GeneID" id="136812240"/>
<dbReference type="GO" id="GO:0006357">
    <property type="term" value="P:regulation of transcription by RNA polymerase II"/>
    <property type="evidence" value="ECO:0007669"/>
    <property type="project" value="TreeGrafter"/>
</dbReference>
<keyword evidence="4 6" id="KW-0804">Transcription</keyword>
<dbReference type="Pfam" id="PF11221">
    <property type="entry name" value="Med21"/>
    <property type="match status" value="1"/>
</dbReference>
<accession>A0A7M5UZQ7</accession>
<dbReference type="SUPFAM" id="SSF140718">
    <property type="entry name" value="Mediator hinge subcomplex-like"/>
    <property type="match status" value="1"/>
</dbReference>
<name>A0A7M5UZQ7_9CNID</name>
<keyword evidence="10" id="KW-1185">Reference proteome</keyword>
<dbReference type="Proteomes" id="UP000594262">
    <property type="component" value="Unplaced"/>
</dbReference>
<evidence type="ECO:0000313" key="9">
    <source>
        <dbReference type="EnsemblMetazoa" id="CLYHEMP006885.1"/>
    </source>
</evidence>
<feature type="compositionally biased region" description="Pro residues" evidence="8">
    <location>
        <begin position="55"/>
        <end position="64"/>
    </location>
</feature>
<protein>
    <recommendedName>
        <fullName evidence="6">Mediator of RNA polymerase II transcription subunit 21</fullName>
    </recommendedName>
</protein>